<evidence type="ECO:0000256" key="2">
    <source>
        <dbReference type="ARBA" id="ARBA00022475"/>
    </source>
</evidence>
<feature type="transmembrane region" description="Helical" evidence="6">
    <location>
        <begin position="70"/>
        <end position="97"/>
    </location>
</feature>
<evidence type="ECO:0000256" key="5">
    <source>
        <dbReference type="ARBA" id="ARBA00023136"/>
    </source>
</evidence>
<dbReference type="InterPro" id="IPR010432">
    <property type="entry name" value="RDD"/>
</dbReference>
<dbReference type="GO" id="GO:0005886">
    <property type="term" value="C:plasma membrane"/>
    <property type="evidence" value="ECO:0007669"/>
    <property type="project" value="UniProtKB-SubCell"/>
</dbReference>
<comment type="subcellular location">
    <subcellularLocation>
        <location evidence="1">Cell membrane</location>
        <topology evidence="1">Multi-pass membrane protein</topology>
    </subcellularLocation>
</comment>
<dbReference type="AlphaFoldDB" id="A0A1W1BQ31"/>
<feature type="domain" description="RDD" evidence="7">
    <location>
        <begin position="2"/>
        <end position="110"/>
    </location>
</feature>
<accession>A0A1W1BQ31</accession>
<evidence type="ECO:0000259" key="7">
    <source>
        <dbReference type="Pfam" id="PF06271"/>
    </source>
</evidence>
<dbReference type="InterPro" id="IPR051791">
    <property type="entry name" value="Pra-immunoreactive"/>
</dbReference>
<dbReference type="PANTHER" id="PTHR36115">
    <property type="entry name" value="PROLINE-RICH ANTIGEN HOMOLOG-RELATED"/>
    <property type="match status" value="1"/>
</dbReference>
<protein>
    <submittedName>
        <fullName evidence="8">Putative integral membrane protein</fullName>
    </submittedName>
</protein>
<dbReference type="EMBL" id="FPHF01000029">
    <property type="protein sequence ID" value="SFV55585.1"/>
    <property type="molecule type" value="Genomic_DNA"/>
</dbReference>
<organism evidence="8">
    <name type="scientific">hydrothermal vent metagenome</name>
    <dbReference type="NCBI Taxonomy" id="652676"/>
    <lineage>
        <taxon>unclassified sequences</taxon>
        <taxon>metagenomes</taxon>
        <taxon>ecological metagenomes</taxon>
    </lineage>
</organism>
<evidence type="ECO:0000256" key="1">
    <source>
        <dbReference type="ARBA" id="ARBA00004651"/>
    </source>
</evidence>
<keyword evidence="4 6" id="KW-1133">Transmembrane helix</keyword>
<evidence type="ECO:0000256" key="4">
    <source>
        <dbReference type="ARBA" id="ARBA00022989"/>
    </source>
</evidence>
<keyword evidence="5 6" id="KW-0472">Membrane</keyword>
<proteinExistence type="predicted"/>
<dbReference type="Pfam" id="PF06271">
    <property type="entry name" value="RDD"/>
    <property type="match status" value="1"/>
</dbReference>
<evidence type="ECO:0000313" key="8">
    <source>
        <dbReference type="EMBL" id="SFV55585.1"/>
    </source>
</evidence>
<name>A0A1W1BQ31_9ZZZZ</name>
<reference evidence="8" key="1">
    <citation type="submission" date="2016-10" db="EMBL/GenBank/DDBJ databases">
        <authorList>
            <person name="de Groot N.N."/>
        </authorList>
    </citation>
    <scope>NUCLEOTIDE SEQUENCE</scope>
</reference>
<feature type="transmembrane region" description="Helical" evidence="6">
    <location>
        <begin position="32"/>
        <end position="49"/>
    </location>
</feature>
<keyword evidence="2" id="KW-1003">Cell membrane</keyword>
<evidence type="ECO:0000256" key="3">
    <source>
        <dbReference type="ARBA" id="ARBA00022692"/>
    </source>
</evidence>
<sequence length="116" mass="13104">MFMIYMPIMFFITYVILSGKDALQHSSLAPLIATSLYGIIYAIFLSKSGQTPGKKAYDIKVVDYKTQENLSFMIALCRFFAFLFSATIIIGLLVPFFRKDNKALHDLICGTIEIKS</sequence>
<keyword evidence="3 6" id="KW-0812">Transmembrane</keyword>
<evidence type="ECO:0000256" key="6">
    <source>
        <dbReference type="SAM" id="Phobius"/>
    </source>
</evidence>
<gene>
    <name evidence="8" type="ORF">MNB_SM-4-1525</name>
</gene>